<proteinExistence type="predicted"/>
<dbReference type="GO" id="GO:0003700">
    <property type="term" value="F:DNA-binding transcription factor activity"/>
    <property type="evidence" value="ECO:0007669"/>
    <property type="project" value="InterPro"/>
</dbReference>
<gene>
    <name evidence="4" type="ORF">FPZ11_06870</name>
</gene>
<dbReference type="InterPro" id="IPR001034">
    <property type="entry name" value="DeoR_HTH"/>
</dbReference>
<dbReference type="PANTHER" id="PTHR30363">
    <property type="entry name" value="HTH-TYPE TRANSCRIPTIONAL REGULATOR SRLR-RELATED"/>
    <property type="match status" value="1"/>
</dbReference>
<sequence length="264" mass="27765">MLAAARQSAIVTRARERGTVRVTELASQFGVSEMTVRRDIDVLVTGGLLERVHGGATLPGGGLSTDEPGFESKIVREEQEKLAIAREAASLVRPGSAIGISAGTTTWRLASLLSNAPLDCTVVTNSVQVASVLFPRAGNGQGNVILTGGERTPSDALVGPIAISALRQLHLDYLFLGVHGMDENEGFTTPNLLEAETDRAFVGAARRVVVLADHTKWGTVGMSTIAELHEAAVVISDDGLSKHAQEVLSARAGELRIVESKGKP</sequence>
<evidence type="ECO:0000256" key="2">
    <source>
        <dbReference type="ARBA" id="ARBA00023163"/>
    </source>
</evidence>
<organism evidence="4 5">
    <name type="scientific">Humibacter ginsenosidimutans</name>
    <dbReference type="NCBI Taxonomy" id="2599293"/>
    <lineage>
        <taxon>Bacteria</taxon>
        <taxon>Bacillati</taxon>
        <taxon>Actinomycetota</taxon>
        <taxon>Actinomycetes</taxon>
        <taxon>Micrococcales</taxon>
        <taxon>Microbacteriaceae</taxon>
        <taxon>Humibacter</taxon>
    </lineage>
</organism>
<dbReference type="KEGG" id="huw:FPZ11_06870"/>
<feature type="domain" description="HTH deoR-type" evidence="3">
    <location>
        <begin position="3"/>
        <end position="58"/>
    </location>
</feature>
<dbReference type="InterPro" id="IPR050313">
    <property type="entry name" value="Carb_Metab_HTH_regulators"/>
</dbReference>
<dbReference type="InterPro" id="IPR037171">
    <property type="entry name" value="NagB/RpiA_transferase-like"/>
</dbReference>
<dbReference type="SUPFAM" id="SSF46785">
    <property type="entry name" value="Winged helix' DNA-binding domain"/>
    <property type="match status" value="1"/>
</dbReference>
<dbReference type="Proteomes" id="UP000320216">
    <property type="component" value="Chromosome"/>
</dbReference>
<reference evidence="4 5" key="1">
    <citation type="submission" date="2019-07" db="EMBL/GenBank/DDBJ databases">
        <title>Full genome sequence of Humibacter sp. WJ7-1.</title>
        <authorList>
            <person name="Im W.-T."/>
        </authorList>
    </citation>
    <scope>NUCLEOTIDE SEQUENCE [LARGE SCALE GENOMIC DNA]</scope>
    <source>
        <strain evidence="4 5">WJ7-1</strain>
    </source>
</reference>
<dbReference type="PANTHER" id="PTHR30363:SF44">
    <property type="entry name" value="AGA OPERON TRANSCRIPTIONAL REPRESSOR-RELATED"/>
    <property type="match status" value="1"/>
</dbReference>
<keyword evidence="1" id="KW-0805">Transcription regulation</keyword>
<evidence type="ECO:0000259" key="3">
    <source>
        <dbReference type="PROSITE" id="PS51000"/>
    </source>
</evidence>
<evidence type="ECO:0000313" key="4">
    <source>
        <dbReference type="EMBL" id="QDZ16754.1"/>
    </source>
</evidence>
<keyword evidence="5" id="KW-1185">Reference proteome</keyword>
<dbReference type="InterPro" id="IPR014036">
    <property type="entry name" value="DeoR-like_C"/>
</dbReference>
<accession>A0A5B8M9I3</accession>
<dbReference type="SUPFAM" id="SSF100950">
    <property type="entry name" value="NagB/RpiA/CoA transferase-like"/>
    <property type="match status" value="1"/>
</dbReference>
<dbReference type="PROSITE" id="PS51000">
    <property type="entry name" value="HTH_DEOR_2"/>
    <property type="match status" value="1"/>
</dbReference>
<dbReference type="EMBL" id="CP042305">
    <property type="protein sequence ID" value="QDZ16754.1"/>
    <property type="molecule type" value="Genomic_DNA"/>
</dbReference>
<dbReference type="PRINTS" id="PR00037">
    <property type="entry name" value="HTHLACR"/>
</dbReference>
<dbReference type="RefSeq" id="WP_146322758.1">
    <property type="nucleotide sequence ID" value="NZ_CP042305.1"/>
</dbReference>
<dbReference type="Pfam" id="PF08220">
    <property type="entry name" value="HTH_DeoR"/>
    <property type="match status" value="1"/>
</dbReference>
<keyword evidence="2" id="KW-0804">Transcription</keyword>
<dbReference type="SMART" id="SM00420">
    <property type="entry name" value="HTH_DEOR"/>
    <property type="match status" value="1"/>
</dbReference>
<name>A0A5B8M9I3_9MICO</name>
<dbReference type="AlphaFoldDB" id="A0A5B8M9I3"/>
<dbReference type="InterPro" id="IPR036388">
    <property type="entry name" value="WH-like_DNA-bd_sf"/>
</dbReference>
<dbReference type="Gene3D" id="3.40.50.1360">
    <property type="match status" value="1"/>
</dbReference>
<dbReference type="Pfam" id="PF00455">
    <property type="entry name" value="DeoRC"/>
    <property type="match status" value="1"/>
</dbReference>
<dbReference type="OrthoDB" id="7688673at2"/>
<dbReference type="SMART" id="SM01134">
    <property type="entry name" value="DeoRC"/>
    <property type="match status" value="1"/>
</dbReference>
<dbReference type="Gene3D" id="1.10.10.10">
    <property type="entry name" value="Winged helix-like DNA-binding domain superfamily/Winged helix DNA-binding domain"/>
    <property type="match status" value="1"/>
</dbReference>
<protein>
    <submittedName>
        <fullName evidence="4">DeoR/GlpR transcriptional regulator</fullName>
    </submittedName>
</protein>
<evidence type="ECO:0000313" key="5">
    <source>
        <dbReference type="Proteomes" id="UP000320216"/>
    </source>
</evidence>
<evidence type="ECO:0000256" key="1">
    <source>
        <dbReference type="ARBA" id="ARBA00023015"/>
    </source>
</evidence>
<dbReference type="InterPro" id="IPR036390">
    <property type="entry name" value="WH_DNA-bd_sf"/>
</dbReference>